<dbReference type="AlphaFoldDB" id="A0AAW1AXN2"/>
<gene>
    <name evidence="1" type="ORF">NXF25_015057</name>
</gene>
<reference evidence="1 2" key="1">
    <citation type="journal article" date="2024" name="Proc. Natl. Acad. Sci. U.S.A.">
        <title>The genetic regulatory architecture and epigenomic basis for age-related changes in rattlesnake venom.</title>
        <authorList>
            <person name="Hogan M.P."/>
            <person name="Holding M.L."/>
            <person name="Nystrom G.S."/>
            <person name="Colston T.J."/>
            <person name="Bartlett D.A."/>
            <person name="Mason A.J."/>
            <person name="Ellsworth S.A."/>
            <person name="Rautsaw R.M."/>
            <person name="Lawrence K.C."/>
            <person name="Strickland J.L."/>
            <person name="He B."/>
            <person name="Fraser P."/>
            <person name="Margres M.J."/>
            <person name="Gilbert D.M."/>
            <person name="Gibbs H.L."/>
            <person name="Parkinson C.L."/>
            <person name="Rokyta D.R."/>
        </authorList>
    </citation>
    <scope>NUCLEOTIDE SEQUENCE [LARGE SCALE GENOMIC DNA]</scope>
    <source>
        <strain evidence="1">DRR0105</strain>
    </source>
</reference>
<comment type="caution">
    <text evidence="1">The sequence shown here is derived from an EMBL/GenBank/DDBJ whole genome shotgun (WGS) entry which is preliminary data.</text>
</comment>
<dbReference type="EMBL" id="JAOTOJ010000011">
    <property type="protein sequence ID" value="KAK9394529.1"/>
    <property type="molecule type" value="Genomic_DNA"/>
</dbReference>
<name>A0AAW1AXN2_CROAD</name>
<organism evidence="1 2">
    <name type="scientific">Crotalus adamanteus</name>
    <name type="common">Eastern diamondback rattlesnake</name>
    <dbReference type="NCBI Taxonomy" id="8729"/>
    <lineage>
        <taxon>Eukaryota</taxon>
        <taxon>Metazoa</taxon>
        <taxon>Chordata</taxon>
        <taxon>Craniata</taxon>
        <taxon>Vertebrata</taxon>
        <taxon>Euteleostomi</taxon>
        <taxon>Lepidosauria</taxon>
        <taxon>Squamata</taxon>
        <taxon>Bifurcata</taxon>
        <taxon>Unidentata</taxon>
        <taxon>Episquamata</taxon>
        <taxon>Toxicofera</taxon>
        <taxon>Serpentes</taxon>
        <taxon>Colubroidea</taxon>
        <taxon>Viperidae</taxon>
        <taxon>Crotalinae</taxon>
        <taxon>Crotalus</taxon>
    </lineage>
</organism>
<evidence type="ECO:0000313" key="1">
    <source>
        <dbReference type="EMBL" id="KAK9394529.1"/>
    </source>
</evidence>
<protein>
    <submittedName>
        <fullName evidence="1">Uncharacterized protein</fullName>
    </submittedName>
</protein>
<accession>A0AAW1AXN2</accession>
<evidence type="ECO:0000313" key="2">
    <source>
        <dbReference type="Proteomes" id="UP001474421"/>
    </source>
</evidence>
<keyword evidence="2" id="KW-1185">Reference proteome</keyword>
<dbReference type="Proteomes" id="UP001474421">
    <property type="component" value="Unassembled WGS sequence"/>
</dbReference>
<proteinExistence type="predicted"/>
<sequence length="62" mass="6995">MMEITEIAEISEYTGKVQQHSPFLQNEQDYSAQGHPMTQPTQCLMVMGAVDIAYSLILICFL</sequence>